<gene>
    <name evidence="1" type="ORF">GCM10010345_91160</name>
</gene>
<accession>A0ABQ3DCG3</accession>
<keyword evidence="2" id="KW-1185">Reference proteome</keyword>
<evidence type="ECO:0000313" key="1">
    <source>
        <dbReference type="EMBL" id="GHA74437.1"/>
    </source>
</evidence>
<comment type="caution">
    <text evidence="1">The sequence shown here is derived from an EMBL/GenBank/DDBJ whole genome shotgun (WGS) entry which is preliminary data.</text>
</comment>
<evidence type="ECO:0000313" key="2">
    <source>
        <dbReference type="Proteomes" id="UP000653644"/>
    </source>
</evidence>
<dbReference type="EMBL" id="BMVN01000097">
    <property type="protein sequence ID" value="GHA74437.1"/>
    <property type="molecule type" value="Genomic_DNA"/>
</dbReference>
<proteinExistence type="predicted"/>
<dbReference type="RefSeq" id="WP_306433548.1">
    <property type="nucleotide sequence ID" value="NZ_BMVN01000097.1"/>
</dbReference>
<protein>
    <submittedName>
        <fullName evidence="1">Uncharacterized protein</fullName>
    </submittedName>
</protein>
<organism evidence="1 2">
    <name type="scientific">Streptomyces canarius</name>
    <dbReference type="NCBI Taxonomy" id="285453"/>
    <lineage>
        <taxon>Bacteria</taxon>
        <taxon>Bacillati</taxon>
        <taxon>Actinomycetota</taxon>
        <taxon>Actinomycetes</taxon>
        <taxon>Kitasatosporales</taxon>
        <taxon>Streptomycetaceae</taxon>
        <taxon>Streptomyces</taxon>
    </lineage>
</organism>
<sequence>MVFSCAEPLCEYRQVAPELRTPSSALYEVDLFSTRTRGGGTGDSSAGPAARSWTLLRHATKPDAEYLKHVTEYCLRDWYREKGLLPDSLETVIDAASTLDDTIQQILHESGLDQVLPVDR</sequence>
<name>A0ABQ3DCG3_9ACTN</name>
<reference evidence="2" key="1">
    <citation type="journal article" date="2019" name="Int. J. Syst. Evol. Microbiol.">
        <title>The Global Catalogue of Microorganisms (GCM) 10K type strain sequencing project: providing services to taxonomists for standard genome sequencing and annotation.</title>
        <authorList>
            <consortium name="The Broad Institute Genomics Platform"/>
            <consortium name="The Broad Institute Genome Sequencing Center for Infectious Disease"/>
            <person name="Wu L."/>
            <person name="Ma J."/>
        </authorList>
    </citation>
    <scope>NUCLEOTIDE SEQUENCE [LARGE SCALE GENOMIC DNA]</scope>
    <source>
        <strain evidence="2">JCM 4733</strain>
    </source>
</reference>
<dbReference type="Proteomes" id="UP000653644">
    <property type="component" value="Unassembled WGS sequence"/>
</dbReference>